<comment type="subcellular location">
    <subcellularLocation>
        <location evidence="2">Mitochondrion outer membrane</location>
        <topology evidence="2">Single-pass membrane protein</topology>
    </subcellularLocation>
</comment>
<dbReference type="AlphaFoldDB" id="A0A9Q3H0B0"/>
<organism evidence="16 17">
    <name type="scientific">Austropuccinia psidii MF-1</name>
    <dbReference type="NCBI Taxonomy" id="1389203"/>
    <lineage>
        <taxon>Eukaryota</taxon>
        <taxon>Fungi</taxon>
        <taxon>Dikarya</taxon>
        <taxon>Basidiomycota</taxon>
        <taxon>Pucciniomycotina</taxon>
        <taxon>Pucciniomycetes</taxon>
        <taxon>Pucciniales</taxon>
        <taxon>Sphaerophragmiaceae</taxon>
        <taxon>Austropuccinia</taxon>
    </lineage>
</organism>
<keyword evidence="17" id="KW-1185">Reference proteome</keyword>
<comment type="cofactor">
    <cofactor evidence="1">
        <name>pyridoxal 5'-phosphate</name>
        <dbReference type="ChEBI" id="CHEBI:597326"/>
    </cofactor>
</comment>
<comment type="similarity">
    <text evidence="3">Belongs to the cysteine synthase/cystathionine beta-synthase family.</text>
</comment>
<keyword evidence="8" id="KW-0663">Pyridoxal phosphate</keyword>
<gene>
    <name evidence="16" type="ORF">O181_026773</name>
</gene>
<dbReference type="CDD" id="cd01561">
    <property type="entry name" value="CBS_like"/>
    <property type="match status" value="1"/>
</dbReference>
<comment type="caution">
    <text evidence="16">The sequence shown here is derived from an EMBL/GenBank/DDBJ whole genome shotgun (WGS) entry which is preliminary data.</text>
</comment>
<dbReference type="EC" id="2.5.1.47" evidence="4"/>
<dbReference type="InterPro" id="IPR050214">
    <property type="entry name" value="Cys_Synth/Cystath_Beta-Synth"/>
</dbReference>
<evidence type="ECO:0000313" key="16">
    <source>
        <dbReference type="EMBL" id="MBW0487058.1"/>
    </source>
</evidence>
<evidence type="ECO:0000256" key="10">
    <source>
        <dbReference type="ARBA" id="ARBA00023128"/>
    </source>
</evidence>
<evidence type="ECO:0000256" key="5">
    <source>
        <dbReference type="ARBA" id="ARBA00022679"/>
    </source>
</evidence>
<proteinExistence type="inferred from homology"/>
<evidence type="ECO:0000256" key="9">
    <source>
        <dbReference type="ARBA" id="ARBA00022989"/>
    </source>
</evidence>
<evidence type="ECO:0000256" key="3">
    <source>
        <dbReference type="ARBA" id="ARBA00007103"/>
    </source>
</evidence>
<comment type="catalytic activity">
    <reaction evidence="12">
        <text>O-acetyl-L-serine + hydrogen sulfide = L-cysteine + acetate</text>
        <dbReference type="Rhea" id="RHEA:14829"/>
        <dbReference type="ChEBI" id="CHEBI:29919"/>
        <dbReference type="ChEBI" id="CHEBI:30089"/>
        <dbReference type="ChEBI" id="CHEBI:35235"/>
        <dbReference type="ChEBI" id="CHEBI:58340"/>
        <dbReference type="EC" id="2.5.1.47"/>
    </reaction>
</comment>
<keyword evidence="11 14" id="KW-0472">Membrane</keyword>
<evidence type="ECO:0000256" key="11">
    <source>
        <dbReference type="ARBA" id="ARBA00023136"/>
    </source>
</evidence>
<keyword evidence="5" id="KW-0808">Transferase</keyword>
<dbReference type="PROSITE" id="PS00901">
    <property type="entry name" value="CYS_SYNTHASE"/>
    <property type="match status" value="1"/>
</dbReference>
<dbReference type="InterPro" id="IPR001926">
    <property type="entry name" value="TrpB-like_PALP"/>
</dbReference>
<name>A0A9Q3H0B0_9BASI</name>
<evidence type="ECO:0000313" key="17">
    <source>
        <dbReference type="Proteomes" id="UP000765509"/>
    </source>
</evidence>
<keyword evidence="7" id="KW-1000">Mitochondrion outer membrane</keyword>
<keyword evidence="10" id="KW-0496">Mitochondrion</keyword>
<evidence type="ECO:0000256" key="1">
    <source>
        <dbReference type="ARBA" id="ARBA00001933"/>
    </source>
</evidence>
<feature type="domain" description="Tryptophan synthase beta chain-like PALP" evidence="15">
    <location>
        <begin position="52"/>
        <end position="376"/>
    </location>
</feature>
<sequence length="410" mass="44864">MTNIPSSALHRHVLIGMALGAALGTLVLGLIAQQKRKRDNGARRFSGVVENVTELIGNTPLLRINSLSDLTGCEILGKCEFLNPGGSVKDRIALQIIRQAEQAKKITPHTNPRSRIFEGTSGSTGISLAFVARALGYEAEIFLPDDTATEKSELIHKMGATVTKVRPVSISNRLHYVNVARDRASVQQKEGKQSLFVDQFENQANWLTHYHTTGPEIWKQTRGKIDAFISGAGTGGTIAGVGNFLKSHNSKIKLVLADPPGSGLFNKVKQGVMFSETEIEGKRRRHQMDTVVEGIGSNRLTDNIASIIYAIDDAISVTDEEAIKMSRFILEREGLFIGSSSAVNLVAAYKFAKCSKFNGQSGSHTQLKSIVTILCDSGQRHLSKFWSDVYLRENGFLSSFDEAKPMNLDF</sequence>
<evidence type="ECO:0000256" key="4">
    <source>
        <dbReference type="ARBA" id="ARBA00012681"/>
    </source>
</evidence>
<feature type="transmembrane region" description="Helical" evidence="14">
    <location>
        <begin position="12"/>
        <end position="32"/>
    </location>
</feature>
<dbReference type="Gene3D" id="3.40.50.1100">
    <property type="match status" value="2"/>
</dbReference>
<evidence type="ECO:0000256" key="14">
    <source>
        <dbReference type="SAM" id="Phobius"/>
    </source>
</evidence>
<dbReference type="PANTHER" id="PTHR10314">
    <property type="entry name" value="CYSTATHIONINE BETA-SYNTHASE"/>
    <property type="match status" value="1"/>
</dbReference>
<dbReference type="EMBL" id="AVOT02008951">
    <property type="protein sequence ID" value="MBW0487058.1"/>
    <property type="molecule type" value="Genomic_DNA"/>
</dbReference>
<reference evidence="16" key="1">
    <citation type="submission" date="2021-03" db="EMBL/GenBank/DDBJ databases">
        <title>Draft genome sequence of rust myrtle Austropuccinia psidii MF-1, a brazilian biotype.</title>
        <authorList>
            <person name="Quecine M.C."/>
            <person name="Pachon D.M.R."/>
            <person name="Bonatelli M.L."/>
            <person name="Correr F.H."/>
            <person name="Franceschini L.M."/>
            <person name="Leite T.F."/>
            <person name="Margarido G.R.A."/>
            <person name="Almeida C.A."/>
            <person name="Ferrarezi J.A."/>
            <person name="Labate C.A."/>
        </authorList>
    </citation>
    <scope>NUCLEOTIDE SEQUENCE</scope>
    <source>
        <strain evidence="16">MF-1</strain>
    </source>
</reference>
<dbReference type="GO" id="GO:0005741">
    <property type="term" value="C:mitochondrial outer membrane"/>
    <property type="evidence" value="ECO:0007669"/>
    <property type="project" value="UniProtKB-SubCell"/>
</dbReference>
<dbReference type="GO" id="GO:0004124">
    <property type="term" value="F:cysteine synthase activity"/>
    <property type="evidence" value="ECO:0007669"/>
    <property type="project" value="UniProtKB-EC"/>
</dbReference>
<evidence type="ECO:0000256" key="7">
    <source>
        <dbReference type="ARBA" id="ARBA00022787"/>
    </source>
</evidence>
<dbReference type="FunFam" id="3.40.50.1100:FF:000049">
    <property type="entry name" value="Cysteine synthase, putative"/>
    <property type="match status" value="1"/>
</dbReference>
<dbReference type="FunFam" id="3.40.50.1100:FF:000096">
    <property type="entry name" value="Related to cysteine synthase"/>
    <property type="match status" value="1"/>
</dbReference>
<evidence type="ECO:0000256" key="13">
    <source>
        <dbReference type="ARBA" id="ARBA00078545"/>
    </source>
</evidence>
<dbReference type="GO" id="GO:0006535">
    <property type="term" value="P:cysteine biosynthetic process from serine"/>
    <property type="evidence" value="ECO:0007669"/>
    <property type="project" value="InterPro"/>
</dbReference>
<dbReference type="InterPro" id="IPR001216">
    <property type="entry name" value="P-phosphate_BS"/>
</dbReference>
<dbReference type="OrthoDB" id="10259545at2759"/>
<dbReference type="InterPro" id="IPR036052">
    <property type="entry name" value="TrpB-like_PALP_sf"/>
</dbReference>
<dbReference type="Proteomes" id="UP000765509">
    <property type="component" value="Unassembled WGS sequence"/>
</dbReference>
<evidence type="ECO:0000256" key="12">
    <source>
        <dbReference type="ARBA" id="ARBA00047931"/>
    </source>
</evidence>
<evidence type="ECO:0000259" key="15">
    <source>
        <dbReference type="Pfam" id="PF00291"/>
    </source>
</evidence>
<accession>A0A9Q3H0B0</accession>
<protein>
    <recommendedName>
        <fullName evidence="4">cysteine synthase</fullName>
        <ecNumber evidence="4">2.5.1.47</ecNumber>
    </recommendedName>
    <alternativeName>
        <fullName evidence="13">Cysteine synthase-like protein</fullName>
    </alternativeName>
</protein>
<dbReference type="Pfam" id="PF00291">
    <property type="entry name" value="PALP"/>
    <property type="match status" value="1"/>
</dbReference>
<evidence type="ECO:0000256" key="8">
    <source>
        <dbReference type="ARBA" id="ARBA00022898"/>
    </source>
</evidence>
<evidence type="ECO:0000256" key="2">
    <source>
        <dbReference type="ARBA" id="ARBA00004572"/>
    </source>
</evidence>
<keyword evidence="9 14" id="KW-1133">Transmembrane helix</keyword>
<dbReference type="SUPFAM" id="SSF53686">
    <property type="entry name" value="Tryptophan synthase beta subunit-like PLP-dependent enzymes"/>
    <property type="match status" value="1"/>
</dbReference>
<evidence type="ECO:0000256" key="6">
    <source>
        <dbReference type="ARBA" id="ARBA00022692"/>
    </source>
</evidence>
<keyword evidence="6 14" id="KW-0812">Transmembrane</keyword>